<evidence type="ECO:0000256" key="2">
    <source>
        <dbReference type="ARBA" id="ARBA00033743"/>
    </source>
</evidence>
<dbReference type="PANTHER" id="PTHR37165">
    <property type="entry name" value="PEPTIDASE U56 FAMILY"/>
    <property type="match status" value="1"/>
</dbReference>
<organism evidence="4 5">
    <name type="scientific">Ancylobacter novellus</name>
    <name type="common">Thiobacillus novellus</name>
    <dbReference type="NCBI Taxonomy" id="921"/>
    <lineage>
        <taxon>Bacteria</taxon>
        <taxon>Pseudomonadati</taxon>
        <taxon>Pseudomonadota</taxon>
        <taxon>Alphaproteobacteria</taxon>
        <taxon>Hyphomicrobiales</taxon>
        <taxon>Xanthobacteraceae</taxon>
        <taxon>Ancylobacter</taxon>
    </lineage>
</organism>
<comment type="similarity">
    <text evidence="2">Belongs to the encapsulin family. Family 1 subfamily.</text>
</comment>
<evidence type="ECO:0000256" key="3">
    <source>
        <dbReference type="ARBA" id="ARBA00033787"/>
    </source>
</evidence>
<proteinExistence type="inferred from homology"/>
<dbReference type="PANTHER" id="PTHR37165:SF1">
    <property type="entry name" value="TYPE 1 ENCAPSULIN SHELL PROTEIN"/>
    <property type="match status" value="1"/>
</dbReference>
<dbReference type="Gene3D" id="3.30.2400.30">
    <property type="match status" value="1"/>
</dbReference>
<accession>A0A2W5KJR5</accession>
<name>A0A2W5KJR5_ANCNO</name>
<gene>
    <name evidence="4" type="ORF">DI565_07265</name>
</gene>
<dbReference type="NCBIfam" id="NF041155">
    <property type="entry name" value="encap_f1"/>
    <property type="match status" value="1"/>
</dbReference>
<dbReference type="GO" id="GO:0140737">
    <property type="term" value="C:encapsulin nanocompartment"/>
    <property type="evidence" value="ECO:0007669"/>
    <property type="project" value="UniProtKB-SubCell"/>
</dbReference>
<comment type="subcellular location">
    <subcellularLocation>
        <location evidence="1">Encapsulin nanocompartment</location>
    </subcellularLocation>
</comment>
<dbReference type="Proteomes" id="UP000249577">
    <property type="component" value="Unassembled WGS sequence"/>
</dbReference>
<reference evidence="4 5" key="1">
    <citation type="submission" date="2017-08" db="EMBL/GenBank/DDBJ databases">
        <title>Infants hospitalized years apart are colonized by the same room-sourced microbial strains.</title>
        <authorList>
            <person name="Brooks B."/>
            <person name="Olm M.R."/>
            <person name="Firek B.A."/>
            <person name="Baker R."/>
            <person name="Thomas B.C."/>
            <person name="Morowitz M.J."/>
            <person name="Banfield J.F."/>
        </authorList>
    </citation>
    <scope>NUCLEOTIDE SEQUENCE [LARGE SCALE GENOMIC DNA]</scope>
    <source>
        <strain evidence="4">S2_005_003_R2_43</strain>
    </source>
</reference>
<dbReference type="Pfam" id="PF04454">
    <property type="entry name" value="Linocin_M18"/>
    <property type="match status" value="1"/>
</dbReference>
<dbReference type="InterPro" id="IPR007544">
    <property type="entry name" value="ENCAP"/>
</dbReference>
<evidence type="ECO:0000313" key="5">
    <source>
        <dbReference type="Proteomes" id="UP000249577"/>
    </source>
</evidence>
<dbReference type="Gene3D" id="3.30.2320.10">
    <property type="entry name" value="hypothetical protein PF0899 domain"/>
    <property type="match status" value="1"/>
</dbReference>
<dbReference type="EMBL" id="QFPN01000003">
    <property type="protein sequence ID" value="PZQ17162.1"/>
    <property type="molecule type" value="Genomic_DNA"/>
</dbReference>
<dbReference type="PIRSF" id="PIRSF019254">
    <property type="entry name" value="CFP29"/>
    <property type="match status" value="1"/>
</dbReference>
<evidence type="ECO:0000313" key="4">
    <source>
        <dbReference type="EMBL" id="PZQ17162.1"/>
    </source>
</evidence>
<keyword evidence="3" id="KW-1284">Encapsulin nanocompartment</keyword>
<evidence type="ECO:0000256" key="1">
    <source>
        <dbReference type="ARBA" id="ARBA00033738"/>
    </source>
</evidence>
<dbReference type="AlphaFoldDB" id="A0A2W5KJR5"/>
<dbReference type="InterPro" id="IPR051429">
    <property type="entry name" value="Encapsulin_nc"/>
</dbReference>
<comment type="caution">
    <text evidence="4">The sequence shown here is derived from an EMBL/GenBank/DDBJ whole genome shotgun (WGS) entry which is preliminary data.</text>
</comment>
<protein>
    <submittedName>
        <fullName evidence="4">Bacteriocin</fullName>
    </submittedName>
</protein>
<sequence length="267" mass="28808">MNNLYRDLAPISAGAWRQIEEEAARTLKRYMGARRVVDLHGPSGGELASVGTGHLKPLGSLDGEVQASLRESKPLVQLRRPFKLTRSAIDDVERGSNDSDWSPLKEAARRIAYAEDRAVFEGYAAGAIEGFRQVASNPSLTLPAEPDAYPEVVAAAVNELRMSGVEGPYCLVLGQAPFTLINGASESGYPVAKHLRQLVDEEIVWSPALSGGIVLSTRGGDFDLYLGQDVSIGYLSHTADEVELYLQETFTFIMQTSEAAVLLQGAG</sequence>